<dbReference type="SMART" id="SM01118">
    <property type="entry name" value="CYTH"/>
    <property type="match status" value="1"/>
</dbReference>
<organism evidence="3 6">
    <name type="scientific">Acidithiobacillus thiooxidans</name>
    <name type="common">Thiobacillus thiooxidans</name>
    <dbReference type="NCBI Taxonomy" id="930"/>
    <lineage>
        <taxon>Bacteria</taxon>
        <taxon>Pseudomonadati</taxon>
        <taxon>Pseudomonadota</taxon>
        <taxon>Acidithiobacillia</taxon>
        <taxon>Acidithiobacillales</taxon>
        <taxon>Acidithiobacillaceae</taxon>
        <taxon>Acidithiobacillus</taxon>
    </lineage>
</organism>
<dbReference type="CDD" id="cd07756">
    <property type="entry name" value="CYTH-like_Pase_CHAD"/>
    <property type="match status" value="1"/>
</dbReference>
<dbReference type="eggNOG" id="COG3025">
    <property type="taxonomic scope" value="Bacteria"/>
</dbReference>
<evidence type="ECO:0000313" key="3">
    <source>
        <dbReference type="EMBL" id="OCX68082.1"/>
    </source>
</evidence>
<dbReference type="PROSITE" id="PS51708">
    <property type="entry name" value="CHAD"/>
    <property type="match status" value="1"/>
</dbReference>
<dbReference type="Gene3D" id="2.40.320.10">
    <property type="entry name" value="Hypothetical Protein Pfu-838710-001"/>
    <property type="match status" value="1"/>
</dbReference>
<dbReference type="Proteomes" id="UP000095008">
    <property type="component" value="Unassembled WGS sequence"/>
</dbReference>
<dbReference type="OrthoDB" id="3034217at2"/>
<dbReference type="InterPro" id="IPR039013">
    <property type="entry name" value="YgiF"/>
</dbReference>
<dbReference type="EMBL" id="LWRY01000280">
    <property type="protein sequence ID" value="OCX68082.1"/>
    <property type="molecule type" value="Genomic_DNA"/>
</dbReference>
<dbReference type="InterPro" id="IPR007899">
    <property type="entry name" value="CHAD_dom"/>
</dbReference>
<dbReference type="InterPro" id="IPR038186">
    <property type="entry name" value="CHAD_dom_sf"/>
</dbReference>
<dbReference type="AlphaFoldDB" id="A0A1C2HWG7"/>
<dbReference type="SMART" id="SM00880">
    <property type="entry name" value="CHAD"/>
    <property type="match status" value="1"/>
</dbReference>
<dbReference type="eggNOG" id="COG5607">
    <property type="taxonomic scope" value="Bacteria"/>
</dbReference>
<dbReference type="EMBL" id="LWSA01000001">
    <property type="protein sequence ID" value="OCX77500.1"/>
    <property type="molecule type" value="Genomic_DNA"/>
</dbReference>
<dbReference type="Pfam" id="PF01928">
    <property type="entry name" value="CYTH"/>
    <property type="match status" value="1"/>
</dbReference>
<protein>
    <submittedName>
        <fullName evidence="3">Adenylate cyclase</fullName>
    </submittedName>
</protein>
<dbReference type="InterPro" id="IPR023577">
    <property type="entry name" value="CYTH_domain"/>
</dbReference>
<evidence type="ECO:0000259" key="2">
    <source>
        <dbReference type="PROSITE" id="PS51708"/>
    </source>
</evidence>
<gene>
    <name evidence="3" type="ORF">A6M23_19145</name>
    <name evidence="4" type="ORF">A6P07_00075</name>
</gene>
<dbReference type="SUPFAM" id="SSF55154">
    <property type="entry name" value="CYTH-like phosphatases"/>
    <property type="match status" value="1"/>
</dbReference>
<accession>A0A1C2HWG7</accession>
<feature type="domain" description="CHAD" evidence="2">
    <location>
        <begin position="217"/>
        <end position="482"/>
    </location>
</feature>
<dbReference type="PANTHER" id="PTHR39569">
    <property type="entry name" value="INORGANIC TRIPHOSPHATASE"/>
    <property type="match status" value="1"/>
</dbReference>
<dbReference type="GO" id="GO:0046872">
    <property type="term" value="F:metal ion binding"/>
    <property type="evidence" value="ECO:0007669"/>
    <property type="project" value="TreeGrafter"/>
</dbReference>
<feature type="domain" description="CYTH" evidence="1">
    <location>
        <begin position="1"/>
        <end position="199"/>
    </location>
</feature>
<comment type="caution">
    <text evidence="3">The sequence shown here is derived from an EMBL/GenBank/DDBJ whole genome shotgun (WGS) entry which is preliminary data.</text>
</comment>
<name>A0A1C2HWG7_ACITH</name>
<dbReference type="GO" id="GO:0050355">
    <property type="term" value="F:inorganic triphosphate phosphatase activity"/>
    <property type="evidence" value="ECO:0007669"/>
    <property type="project" value="InterPro"/>
</dbReference>
<evidence type="ECO:0000259" key="1">
    <source>
        <dbReference type="PROSITE" id="PS51707"/>
    </source>
</evidence>
<keyword evidence="6" id="KW-1185">Reference proteome</keyword>
<evidence type="ECO:0000313" key="5">
    <source>
        <dbReference type="Proteomes" id="UP000094893"/>
    </source>
</evidence>
<proteinExistence type="predicted"/>
<reference evidence="3 5" key="1">
    <citation type="journal article" date="2016" name="Int. J. Mol. Sci.">
        <title>Comparative genomics of the extreme acidophile Acidithiobacillus thiooxidans reveals intraspecific divergence and niche adaptation.</title>
        <authorList>
            <person name="Zhang X."/>
            <person name="Feng X."/>
            <person name="Tao J."/>
            <person name="Ma L."/>
            <person name="Xiao Y."/>
            <person name="Liang Y."/>
            <person name="Liu X."/>
            <person name="Yin H."/>
        </authorList>
    </citation>
    <scope>NUCLEOTIDE SEQUENCE [LARGE SCALE GENOMIC DNA]</scope>
    <source>
        <strain evidence="4 5">A02</strain>
        <strain evidence="3">DXS-W</strain>
    </source>
</reference>
<evidence type="ECO:0000313" key="6">
    <source>
        <dbReference type="Proteomes" id="UP000095008"/>
    </source>
</evidence>
<dbReference type="Proteomes" id="UP000094893">
    <property type="component" value="Unassembled WGS sequence"/>
</dbReference>
<dbReference type="Pfam" id="PF05235">
    <property type="entry name" value="CHAD"/>
    <property type="match status" value="1"/>
</dbReference>
<sequence length="489" mass="55398">MEEELKLQIMDDTAPVWKRIAKHPLLAISKEPPLQLHAFYFDSRDSALQRARLAYRVRREGDAWIATLKAGGQSAGGLHQRPEWNVPVASNQPDLSVFTDSEAAAMLAPFTELDLQVILETRFERHESRVTHTDGSEIIVALDRGEILARGQSESIREVELELAKGNAAAVLEMGASLCQDLPLIPDQESKLFRGLRLAGLVSDEKPRDTAWPLHRRENAGTAFSQILTWQLQQIIHDTRKHWAKTSPESFHDLRKSVRSLRATLRFCRALDPDNLLQPFRLALQEWFHQQNQKRDYEALLGYWTEIAVTMTLDPAPLQGILSAQAPQQAEQLPQLVAILLKLWASLMRHPLSHAKTLQDFSESQLHREDRKLMAAGKMLLDHPEALHSLRIRIKNTRYVMITLAPLWPGKDSKALLKLLATLQGIAGEIHDADMAGQYLNPLTNNLKAGVAFQAGALLGFLQGREARQRKKFQKFWLRLESTARPWDS</sequence>
<dbReference type="Gene3D" id="1.40.20.10">
    <property type="entry name" value="CHAD domain"/>
    <property type="match status" value="1"/>
</dbReference>
<dbReference type="PANTHER" id="PTHR39569:SF1">
    <property type="entry name" value="INORGANIC TRIPHOSPHATASE"/>
    <property type="match status" value="1"/>
</dbReference>
<dbReference type="STRING" id="930.GCA_002079865_03137"/>
<evidence type="ECO:0000313" key="4">
    <source>
        <dbReference type="EMBL" id="OCX77500.1"/>
    </source>
</evidence>
<dbReference type="PROSITE" id="PS51707">
    <property type="entry name" value="CYTH"/>
    <property type="match status" value="1"/>
</dbReference>
<dbReference type="InterPro" id="IPR033469">
    <property type="entry name" value="CYTH-like_dom_sf"/>
</dbReference>